<accession>A0A6V7HJE1</accession>
<name>A0A6V7HJE1_9HYME</name>
<keyword evidence="2" id="KW-1185">Reference proteome</keyword>
<protein>
    <submittedName>
        <fullName evidence="1">Uncharacterized protein</fullName>
    </submittedName>
</protein>
<comment type="caution">
    <text evidence="1">The sequence shown here is derived from an EMBL/GenBank/DDBJ whole genome shotgun (WGS) entry which is preliminary data.</text>
</comment>
<proteinExistence type="predicted"/>
<organism evidence="1 2">
    <name type="scientific">Heterotrigona itama</name>
    <dbReference type="NCBI Taxonomy" id="395501"/>
    <lineage>
        <taxon>Eukaryota</taxon>
        <taxon>Metazoa</taxon>
        <taxon>Ecdysozoa</taxon>
        <taxon>Arthropoda</taxon>
        <taxon>Hexapoda</taxon>
        <taxon>Insecta</taxon>
        <taxon>Pterygota</taxon>
        <taxon>Neoptera</taxon>
        <taxon>Endopterygota</taxon>
        <taxon>Hymenoptera</taxon>
        <taxon>Apocrita</taxon>
        <taxon>Aculeata</taxon>
        <taxon>Apoidea</taxon>
        <taxon>Anthophila</taxon>
        <taxon>Apidae</taxon>
        <taxon>Heterotrigona</taxon>
    </lineage>
</organism>
<feature type="non-terminal residue" evidence="1">
    <location>
        <position position="1"/>
    </location>
</feature>
<evidence type="ECO:0000313" key="1">
    <source>
        <dbReference type="EMBL" id="CAD1480725.1"/>
    </source>
</evidence>
<dbReference type="EMBL" id="CAJDYZ010012622">
    <property type="protein sequence ID" value="CAD1480725.1"/>
    <property type="molecule type" value="Genomic_DNA"/>
</dbReference>
<reference evidence="1" key="1">
    <citation type="submission" date="2020-07" db="EMBL/GenBank/DDBJ databases">
        <authorList>
            <person name="Nazaruddin N."/>
        </authorList>
    </citation>
    <scope>NUCLEOTIDE SEQUENCE</scope>
</reference>
<dbReference type="Proteomes" id="UP000752696">
    <property type="component" value="Unassembled WGS sequence"/>
</dbReference>
<dbReference type="AlphaFoldDB" id="A0A6V7HJE1"/>
<sequence>FFGTTNMYAQLNHTPYEYYLSKHAKSKAPLANKSDIGLGEILDCPDR</sequence>
<evidence type="ECO:0000313" key="2">
    <source>
        <dbReference type="Proteomes" id="UP000752696"/>
    </source>
</evidence>
<feature type="non-terminal residue" evidence="1">
    <location>
        <position position="47"/>
    </location>
</feature>
<gene>
    <name evidence="1" type="ORF">MHI_LOCUS960027</name>
</gene>